<sequence>MPPESRALIEARKAELRASMLLHEVRQARAMTQQAVGEALDVQQPAVAKLERRTDMYVSNLRSYIEAVGGNLDIVARFPDGSVIITNFSDAGEDRIKVEPVPERAGS</sequence>
<accession>A0A6B0Y0E9</accession>
<proteinExistence type="predicted"/>
<dbReference type="InterPro" id="IPR010982">
    <property type="entry name" value="Lambda_DNA-bd_dom_sf"/>
</dbReference>
<name>A0A6B0Y0E9_9RHOB</name>
<dbReference type="InterPro" id="IPR001387">
    <property type="entry name" value="Cro/C1-type_HTH"/>
</dbReference>
<dbReference type="PROSITE" id="PS50943">
    <property type="entry name" value="HTH_CROC1"/>
    <property type="match status" value="1"/>
</dbReference>
<reference evidence="2" key="1">
    <citation type="submission" date="2019-09" db="EMBL/GenBank/DDBJ databases">
        <title>Characterisation of the sponge microbiome using genome-centric metagenomics.</title>
        <authorList>
            <person name="Engelberts J.P."/>
            <person name="Robbins S.J."/>
            <person name="De Goeij J.M."/>
            <person name="Aranda M."/>
            <person name="Bell S.C."/>
            <person name="Webster N.S."/>
        </authorList>
    </citation>
    <scope>NUCLEOTIDE SEQUENCE</scope>
    <source>
        <strain evidence="2">SB0664_bin_43</strain>
    </source>
</reference>
<dbReference type="SUPFAM" id="SSF47413">
    <property type="entry name" value="lambda repressor-like DNA-binding domains"/>
    <property type="match status" value="1"/>
</dbReference>
<dbReference type="EMBL" id="VXRY01000227">
    <property type="protein sequence ID" value="MXY33557.1"/>
    <property type="molecule type" value="Genomic_DNA"/>
</dbReference>
<dbReference type="Pfam" id="PF13744">
    <property type="entry name" value="HTH_37"/>
    <property type="match status" value="1"/>
</dbReference>
<feature type="domain" description="HTH cro/C1-type" evidence="1">
    <location>
        <begin position="22"/>
        <end position="52"/>
    </location>
</feature>
<dbReference type="InterPro" id="IPR039554">
    <property type="entry name" value="HigA2-like_HTH"/>
</dbReference>
<comment type="caution">
    <text evidence="2">The sequence shown here is derived from an EMBL/GenBank/DDBJ whole genome shotgun (WGS) entry which is preliminary data.</text>
</comment>
<gene>
    <name evidence="2" type="ORF">F4Y60_05610</name>
</gene>
<dbReference type="GO" id="GO:0003677">
    <property type="term" value="F:DNA binding"/>
    <property type="evidence" value="ECO:0007669"/>
    <property type="project" value="InterPro"/>
</dbReference>
<dbReference type="AlphaFoldDB" id="A0A6B0Y0E9"/>
<protein>
    <submittedName>
        <fullName evidence="2">Transcriptional regulator</fullName>
    </submittedName>
</protein>
<evidence type="ECO:0000259" key="1">
    <source>
        <dbReference type="PROSITE" id="PS50943"/>
    </source>
</evidence>
<evidence type="ECO:0000313" key="2">
    <source>
        <dbReference type="EMBL" id="MXY33557.1"/>
    </source>
</evidence>
<organism evidence="2">
    <name type="scientific">Boseongicola sp. SB0664_bin_43</name>
    <dbReference type="NCBI Taxonomy" id="2604844"/>
    <lineage>
        <taxon>Bacteria</taxon>
        <taxon>Pseudomonadati</taxon>
        <taxon>Pseudomonadota</taxon>
        <taxon>Alphaproteobacteria</taxon>
        <taxon>Rhodobacterales</taxon>
        <taxon>Paracoccaceae</taxon>
        <taxon>Boseongicola</taxon>
    </lineage>
</organism>
<dbReference type="Gene3D" id="1.10.260.40">
    <property type="entry name" value="lambda repressor-like DNA-binding domains"/>
    <property type="match status" value="1"/>
</dbReference>